<reference evidence="1" key="1">
    <citation type="submission" date="2022-11" db="EMBL/GenBank/DDBJ databases">
        <title>Biodiversity and phylogenetic relationships of bacteria.</title>
        <authorList>
            <person name="Machado R.A.R."/>
            <person name="Bhat A."/>
            <person name="Loulou A."/>
            <person name="Kallel S."/>
        </authorList>
    </citation>
    <scope>NUCLEOTIDE SEQUENCE</scope>
    <source>
        <strain evidence="1">A-IN1</strain>
    </source>
</reference>
<dbReference type="RefSeq" id="WP_100884797.1">
    <property type="nucleotide sequence ID" value="NZ_JAPKMY010000001.1"/>
</dbReference>
<dbReference type="AlphaFoldDB" id="A0A9X3DQQ5"/>
<gene>
    <name evidence="1" type="ORF">OSH00_00745</name>
</gene>
<comment type="caution">
    <text evidence="1">The sequence shown here is derived from an EMBL/GenBank/DDBJ whole genome shotgun (WGS) entry which is preliminary data.</text>
</comment>
<dbReference type="Proteomes" id="UP001146019">
    <property type="component" value="Unassembled WGS sequence"/>
</dbReference>
<name>A0A9X3DQQ5_9GAMM</name>
<evidence type="ECO:0000313" key="2">
    <source>
        <dbReference type="Proteomes" id="UP001146019"/>
    </source>
</evidence>
<sequence length="66" mass="7804">MSRRENLMDDPLLKTSEVAKLTFSRNTIDSKLKKGLFPQPDYVDPESKYRYWRLSTINNFFSKKAS</sequence>
<accession>A0A9X3DQQ5</accession>
<keyword evidence="2" id="KW-1185">Reference proteome</keyword>
<evidence type="ECO:0000313" key="1">
    <source>
        <dbReference type="EMBL" id="MCX5466276.1"/>
    </source>
</evidence>
<organism evidence="1 2">
    <name type="scientific">Acinetobacter nematophilus</name>
    <dbReference type="NCBI Taxonomy" id="2994642"/>
    <lineage>
        <taxon>Bacteria</taxon>
        <taxon>Pseudomonadati</taxon>
        <taxon>Pseudomonadota</taxon>
        <taxon>Gammaproteobacteria</taxon>
        <taxon>Moraxellales</taxon>
        <taxon>Moraxellaceae</taxon>
        <taxon>Acinetobacter</taxon>
    </lineage>
</organism>
<dbReference type="EMBL" id="JAPKMY010000001">
    <property type="protein sequence ID" value="MCX5466276.1"/>
    <property type="molecule type" value="Genomic_DNA"/>
</dbReference>
<protein>
    <submittedName>
        <fullName evidence="1">Uncharacterized protein</fullName>
    </submittedName>
</protein>
<proteinExistence type="predicted"/>